<evidence type="ECO:0000313" key="11">
    <source>
        <dbReference type="EMBL" id="KAK1746099.1"/>
    </source>
</evidence>
<dbReference type="GO" id="GO:0016020">
    <property type="term" value="C:membrane"/>
    <property type="evidence" value="ECO:0007669"/>
    <property type="project" value="UniProtKB-SubCell"/>
</dbReference>
<name>A0AAD9DHB9_9STRA</name>
<accession>A0AAD9DHB9</accession>
<dbReference type="SUPFAM" id="SSF55961">
    <property type="entry name" value="Bet v1-like"/>
    <property type="match status" value="1"/>
</dbReference>
<dbReference type="GO" id="GO:0032441">
    <property type="term" value="F:pheophorbide a oxygenase activity"/>
    <property type="evidence" value="ECO:0007669"/>
    <property type="project" value="UniProtKB-EC"/>
</dbReference>
<dbReference type="PROSITE" id="PS51296">
    <property type="entry name" value="RIESKE"/>
    <property type="match status" value="1"/>
</dbReference>
<comment type="subcellular location">
    <subcellularLocation>
        <location evidence="1">Membrane</location>
    </subcellularLocation>
</comment>
<keyword evidence="8" id="KW-0411">Iron-sulfur</keyword>
<dbReference type="GO" id="GO:0005737">
    <property type="term" value="C:cytoplasm"/>
    <property type="evidence" value="ECO:0007669"/>
    <property type="project" value="TreeGrafter"/>
</dbReference>
<reference evidence="11" key="1">
    <citation type="submission" date="2023-06" db="EMBL/GenBank/DDBJ databases">
        <title>Survivors Of The Sea: Transcriptome response of Skeletonema marinoi to long-term dormancy.</title>
        <authorList>
            <person name="Pinder M.I.M."/>
            <person name="Kourtchenko O."/>
            <person name="Robertson E.K."/>
            <person name="Larsson T."/>
            <person name="Maumus F."/>
            <person name="Osuna-Cruz C.M."/>
            <person name="Vancaester E."/>
            <person name="Stenow R."/>
            <person name="Vandepoele K."/>
            <person name="Ploug H."/>
            <person name="Bruchert V."/>
            <person name="Godhe A."/>
            <person name="Topel M."/>
        </authorList>
    </citation>
    <scope>NUCLEOTIDE SEQUENCE</scope>
    <source>
        <strain evidence="11">R05AC</strain>
    </source>
</reference>
<evidence type="ECO:0000256" key="6">
    <source>
        <dbReference type="ARBA" id="ARBA00023002"/>
    </source>
</evidence>
<keyword evidence="6 11" id="KW-0560">Oxidoreductase</keyword>
<feature type="domain" description="Rieske" evidence="10">
    <location>
        <begin position="71"/>
        <end position="194"/>
    </location>
</feature>
<dbReference type="AlphaFoldDB" id="A0AAD9DHB9"/>
<keyword evidence="9" id="KW-0472">Membrane</keyword>
<dbReference type="Gene3D" id="2.102.10.10">
    <property type="entry name" value="Rieske [2Fe-2S] iron-sulphur domain"/>
    <property type="match status" value="1"/>
</dbReference>
<evidence type="ECO:0000256" key="7">
    <source>
        <dbReference type="ARBA" id="ARBA00023004"/>
    </source>
</evidence>
<dbReference type="InterPro" id="IPR036922">
    <property type="entry name" value="Rieske_2Fe-2S_sf"/>
</dbReference>
<keyword evidence="5" id="KW-1133">Transmembrane helix</keyword>
<dbReference type="GO" id="GO:0046872">
    <property type="term" value="F:metal ion binding"/>
    <property type="evidence" value="ECO:0007669"/>
    <property type="project" value="UniProtKB-KW"/>
</dbReference>
<dbReference type="Proteomes" id="UP001224775">
    <property type="component" value="Unassembled WGS sequence"/>
</dbReference>
<keyword evidence="7" id="KW-0408">Iron</keyword>
<keyword evidence="3" id="KW-0001">2Fe-2S</keyword>
<dbReference type="PANTHER" id="PTHR21266:SF32">
    <property type="entry name" value="CHOLESTEROL 7-DESATURASE NVD"/>
    <property type="match status" value="1"/>
</dbReference>
<dbReference type="EMBL" id="JATAAI010000004">
    <property type="protein sequence ID" value="KAK1746099.1"/>
    <property type="molecule type" value="Genomic_DNA"/>
</dbReference>
<dbReference type="Pfam" id="PF00355">
    <property type="entry name" value="Rieske"/>
    <property type="match status" value="1"/>
</dbReference>
<evidence type="ECO:0000256" key="4">
    <source>
        <dbReference type="ARBA" id="ARBA00022723"/>
    </source>
</evidence>
<evidence type="ECO:0000256" key="3">
    <source>
        <dbReference type="ARBA" id="ARBA00022714"/>
    </source>
</evidence>
<sequence length="602" mass="66762">MKIPFALLVASTIHIQQQHGNVLAFSLAVKSSFNTAKTQLHSTTSSLEDSLTSSEEATLTAQKTRPLHQNWFPVSITTALKSDRPNAIELLSQKLVLYQDDGSWKCLADRCSHRFAPLSEGRLISRSGDSSGTADKETPSSSSCASCSIQCAYHGWEFDSTGKCTNVPQYPSSSDKAQSVPTFPCREESGMVWVWADQDSSTWDMAERIPLPISPLVRRTYENYGADACFMRDLPYGMELLGENLLDLSHLPFSHHNVGGLDRKLGGELPLRMMGEKERTNYAKWEEEFLDDDEKTYAIPLHQAEVLNANDTDPIFRVIANRFPSGVSENATATIAFFEPSHVRYRRERLPGTFGHVELFMSPTSAGKSRVFLWNTIYKPEEPVPKKTFKSRLAKLSPLAAIKKVVLAKLMNPATPRAHSVAHLIFDGDGIFLHYQGNRMHENDLTFRDYSTPSSSDVLLNAYRRYLDSAAKLSTKAAAKAVSYQSGAAYGSDISRSKMLDRYNSHTKNCNVCLQEMKRNEKQRDVVTICKTALVGAGGASTAALIAALFPGKVLSKAVARAAVISIMASFIGYTGLSKKQVTLERKIQSLKFEDYIHAEKD</sequence>
<dbReference type="InterPro" id="IPR017941">
    <property type="entry name" value="Rieske_2Fe-2S"/>
</dbReference>
<proteinExistence type="predicted"/>
<evidence type="ECO:0000313" key="12">
    <source>
        <dbReference type="Proteomes" id="UP001224775"/>
    </source>
</evidence>
<evidence type="ECO:0000256" key="9">
    <source>
        <dbReference type="ARBA" id="ARBA00023136"/>
    </source>
</evidence>
<evidence type="ECO:0000259" key="10">
    <source>
        <dbReference type="PROSITE" id="PS51296"/>
    </source>
</evidence>
<evidence type="ECO:0000256" key="1">
    <source>
        <dbReference type="ARBA" id="ARBA00004370"/>
    </source>
</evidence>
<evidence type="ECO:0000256" key="2">
    <source>
        <dbReference type="ARBA" id="ARBA00022692"/>
    </source>
</evidence>
<comment type="caution">
    <text evidence="11">The sequence shown here is derived from an EMBL/GenBank/DDBJ whole genome shotgun (WGS) entry which is preliminary data.</text>
</comment>
<keyword evidence="12" id="KW-1185">Reference proteome</keyword>
<keyword evidence="4" id="KW-0479">Metal-binding</keyword>
<evidence type="ECO:0000256" key="8">
    <source>
        <dbReference type="ARBA" id="ARBA00023014"/>
    </source>
</evidence>
<keyword evidence="2" id="KW-0812">Transmembrane</keyword>
<organism evidence="11 12">
    <name type="scientific">Skeletonema marinoi</name>
    <dbReference type="NCBI Taxonomy" id="267567"/>
    <lineage>
        <taxon>Eukaryota</taxon>
        <taxon>Sar</taxon>
        <taxon>Stramenopiles</taxon>
        <taxon>Ochrophyta</taxon>
        <taxon>Bacillariophyta</taxon>
        <taxon>Coscinodiscophyceae</taxon>
        <taxon>Thalassiosirophycidae</taxon>
        <taxon>Thalassiosirales</taxon>
        <taxon>Skeletonemataceae</taxon>
        <taxon>Skeletonema</taxon>
        <taxon>Skeletonema marinoi-dohrnii complex</taxon>
    </lineage>
</organism>
<dbReference type="PANTHER" id="PTHR21266">
    <property type="entry name" value="IRON-SULFUR DOMAIN CONTAINING PROTEIN"/>
    <property type="match status" value="1"/>
</dbReference>
<dbReference type="GO" id="GO:0051537">
    <property type="term" value="F:2 iron, 2 sulfur cluster binding"/>
    <property type="evidence" value="ECO:0007669"/>
    <property type="project" value="UniProtKB-KW"/>
</dbReference>
<dbReference type="InterPro" id="IPR050584">
    <property type="entry name" value="Cholesterol_7-desaturase"/>
</dbReference>
<dbReference type="EC" id="1.14.15.17" evidence="11"/>
<gene>
    <name evidence="11" type="ORF">QTG54_002706</name>
</gene>
<evidence type="ECO:0000256" key="5">
    <source>
        <dbReference type="ARBA" id="ARBA00022989"/>
    </source>
</evidence>
<dbReference type="SUPFAM" id="SSF50022">
    <property type="entry name" value="ISP domain"/>
    <property type="match status" value="1"/>
</dbReference>
<protein>
    <submittedName>
        <fullName evidence="11">Pheophorbide a oxygenase</fullName>
        <ecNumber evidence="11">1.14.15.17</ecNumber>
    </submittedName>
</protein>